<gene>
    <name evidence="1" type="ORF">EST35_0391</name>
</gene>
<evidence type="ECO:0000313" key="2">
    <source>
        <dbReference type="Proteomes" id="UP000316733"/>
    </source>
</evidence>
<evidence type="ECO:0000313" key="1">
    <source>
        <dbReference type="EMBL" id="QCG76271.1"/>
    </source>
</evidence>
<sequence length="161" mass="19278">MNNPIYNFILARRICKRYRIKFNPFVKLDTGSLQIDNADKITVSVNVFDSNFIPIFWHEIGHYIHHILVNYKIYFDYYTPICPTHGYLLYNKTQDFYKCLYSEMFASRFALKVCGAKHKKYLIKCFHTYTSAAFKTNIASQSKFTRFVDFVEKLSRKLNRY</sequence>
<accession>A0A4Y5JW83</accession>
<proteinExistence type="predicted"/>
<dbReference type="Proteomes" id="UP000316733">
    <property type="component" value="Segment"/>
</dbReference>
<protein>
    <recommendedName>
        <fullName evidence="3">IrrE N-terminal-like domain-containing protein</fullName>
    </recommendedName>
</protein>
<keyword evidence="2" id="KW-1185">Reference proteome</keyword>
<reference evidence="2" key="1">
    <citation type="journal article" date="2020" name="bioRxiv">
        <title>Integrative omics analysis of Pseudomonas aeruginosa virus PA5oct highlights the molecular complexity of jumbo phages.</title>
        <authorList>
            <person name="Lood C."/>
            <person name="Danis-Wlodarczyk K."/>
            <person name="Blasdel B.G."/>
            <person name="Jang H.B."/>
            <person name="Vandenheuvel D."/>
            <person name="Briers Y."/>
            <person name="Noben J.-P."/>
            <person name="van Noort V."/>
            <person name="Drulis-Kawa Z."/>
            <person name="Lavigne R."/>
        </authorList>
    </citation>
    <scope>NUCLEOTIDE SEQUENCE [LARGE SCALE GENOMIC DNA]</scope>
</reference>
<evidence type="ECO:0008006" key="3">
    <source>
        <dbReference type="Google" id="ProtNLM"/>
    </source>
</evidence>
<dbReference type="EMBL" id="MK797984">
    <property type="protein sequence ID" value="QCG76271.1"/>
    <property type="molecule type" value="Genomic_DNA"/>
</dbReference>
<organism evidence="1 2">
    <name type="scientific">Pseudomonas phage vB_PaeM_PA5oct</name>
    <dbReference type="NCBI Taxonomy" id="2163605"/>
    <lineage>
        <taxon>Viruses</taxon>
        <taxon>Duplodnaviria</taxon>
        <taxon>Heunggongvirae</taxon>
        <taxon>Uroviricota</taxon>
        <taxon>Caudoviricetes</taxon>
        <taxon>Arenbergviridae</taxon>
        <taxon>Wroclawvirus</taxon>
        <taxon>Wroclawvirus PA5oct</taxon>
    </lineage>
</organism>
<name>A0A4Y5JW83_9CAUD</name>